<sequence length="56" mass="5951">MGLGHRTESSPVLGMVVVILLCILIACMERKGSSPLGEVKEAESCVSTCQPCRVCE</sequence>
<dbReference type="PROSITE" id="PS51257">
    <property type="entry name" value="PROKAR_LIPOPROTEIN"/>
    <property type="match status" value="1"/>
</dbReference>
<evidence type="ECO:0000256" key="1">
    <source>
        <dbReference type="SAM" id="Phobius"/>
    </source>
</evidence>
<keyword evidence="1" id="KW-0472">Membrane</keyword>
<organism evidence="2">
    <name type="scientific">Branchiostoma floridae</name>
    <name type="common">Florida lancelet</name>
    <name type="synonym">Amphioxus</name>
    <dbReference type="NCBI Taxonomy" id="7739"/>
    <lineage>
        <taxon>Eukaryota</taxon>
        <taxon>Metazoa</taxon>
        <taxon>Chordata</taxon>
        <taxon>Cephalochordata</taxon>
        <taxon>Leptocardii</taxon>
        <taxon>Amphioxiformes</taxon>
        <taxon>Branchiostomatidae</taxon>
        <taxon>Branchiostoma</taxon>
    </lineage>
</organism>
<dbReference type="InParanoid" id="C3XQ40"/>
<reference evidence="2" key="1">
    <citation type="journal article" date="2008" name="Nature">
        <title>The amphioxus genome and the evolution of the chordate karyotype.</title>
        <authorList>
            <consortium name="US DOE Joint Genome Institute (JGI-PGF)"/>
            <person name="Putnam N.H."/>
            <person name="Butts T."/>
            <person name="Ferrier D.E.K."/>
            <person name="Furlong R.F."/>
            <person name="Hellsten U."/>
            <person name="Kawashima T."/>
            <person name="Robinson-Rechavi M."/>
            <person name="Shoguchi E."/>
            <person name="Terry A."/>
            <person name="Yu J.-K."/>
            <person name="Benito-Gutierrez E.L."/>
            <person name="Dubchak I."/>
            <person name="Garcia-Fernandez J."/>
            <person name="Gibson-Brown J.J."/>
            <person name="Grigoriev I.V."/>
            <person name="Horton A.C."/>
            <person name="de Jong P.J."/>
            <person name="Jurka J."/>
            <person name="Kapitonov V.V."/>
            <person name="Kohara Y."/>
            <person name="Kuroki Y."/>
            <person name="Lindquist E."/>
            <person name="Lucas S."/>
            <person name="Osoegawa K."/>
            <person name="Pennacchio L.A."/>
            <person name="Salamov A.A."/>
            <person name="Satou Y."/>
            <person name="Sauka-Spengler T."/>
            <person name="Schmutz J."/>
            <person name="Shin-I T."/>
            <person name="Toyoda A."/>
            <person name="Bronner-Fraser M."/>
            <person name="Fujiyama A."/>
            <person name="Holland L.Z."/>
            <person name="Holland P.W.H."/>
            <person name="Satoh N."/>
            <person name="Rokhsar D.S."/>
        </authorList>
    </citation>
    <scope>NUCLEOTIDE SEQUENCE [LARGE SCALE GENOMIC DNA]</scope>
    <source>
        <strain evidence="2">S238N-H82</strain>
        <tissue evidence="2">Testes</tissue>
    </source>
</reference>
<protein>
    <submittedName>
        <fullName evidence="2">Uncharacterized protein</fullName>
    </submittedName>
</protein>
<gene>
    <name evidence="2" type="ORF">BRAFLDRAFT_118436</name>
</gene>
<keyword evidence="1" id="KW-1133">Transmembrane helix</keyword>
<feature type="non-terminal residue" evidence="2">
    <location>
        <position position="56"/>
    </location>
</feature>
<dbReference type="EMBL" id="GG666451">
    <property type="protein sequence ID" value="EEN70061.1"/>
    <property type="molecule type" value="Genomic_DNA"/>
</dbReference>
<feature type="transmembrane region" description="Helical" evidence="1">
    <location>
        <begin position="12"/>
        <end position="28"/>
    </location>
</feature>
<dbReference type="AlphaFoldDB" id="C3XQ40"/>
<proteinExistence type="predicted"/>
<evidence type="ECO:0000313" key="2">
    <source>
        <dbReference type="EMBL" id="EEN70061.1"/>
    </source>
</evidence>
<accession>C3XQ40</accession>
<name>C3XQ40_BRAFL</name>
<keyword evidence="1" id="KW-0812">Transmembrane</keyword>